<feature type="compositionally biased region" description="Low complexity" evidence="1">
    <location>
        <begin position="130"/>
        <end position="140"/>
    </location>
</feature>
<protein>
    <submittedName>
        <fullName evidence="2">Uncharacterized protein</fullName>
    </submittedName>
</protein>
<comment type="caution">
    <text evidence="2">The sequence shown here is derived from an EMBL/GenBank/DDBJ whole genome shotgun (WGS) entry which is preliminary data.</text>
</comment>
<proteinExistence type="predicted"/>
<dbReference type="EMBL" id="CM029054">
    <property type="protein sequence ID" value="KAG2537807.1"/>
    <property type="molecule type" value="Genomic_DNA"/>
</dbReference>
<keyword evidence="3" id="KW-1185">Reference proteome</keyword>
<evidence type="ECO:0000256" key="1">
    <source>
        <dbReference type="SAM" id="MobiDB-lite"/>
    </source>
</evidence>
<accession>A0A8T0MKW7</accession>
<reference evidence="2" key="1">
    <citation type="submission" date="2020-05" db="EMBL/GenBank/DDBJ databases">
        <title>WGS assembly of Panicum virgatum.</title>
        <authorList>
            <person name="Lovell J.T."/>
            <person name="Jenkins J."/>
            <person name="Shu S."/>
            <person name="Juenger T.E."/>
            <person name="Schmutz J."/>
        </authorList>
    </citation>
    <scope>NUCLEOTIDE SEQUENCE</scope>
    <source>
        <strain evidence="2">AP13</strain>
    </source>
</reference>
<evidence type="ECO:0000313" key="2">
    <source>
        <dbReference type="EMBL" id="KAG2537807.1"/>
    </source>
</evidence>
<evidence type="ECO:0000313" key="3">
    <source>
        <dbReference type="Proteomes" id="UP000823388"/>
    </source>
</evidence>
<dbReference type="AlphaFoldDB" id="A0A8T0MKW7"/>
<organism evidence="2 3">
    <name type="scientific">Panicum virgatum</name>
    <name type="common">Blackwell switchgrass</name>
    <dbReference type="NCBI Taxonomy" id="38727"/>
    <lineage>
        <taxon>Eukaryota</taxon>
        <taxon>Viridiplantae</taxon>
        <taxon>Streptophyta</taxon>
        <taxon>Embryophyta</taxon>
        <taxon>Tracheophyta</taxon>
        <taxon>Spermatophyta</taxon>
        <taxon>Magnoliopsida</taxon>
        <taxon>Liliopsida</taxon>
        <taxon>Poales</taxon>
        <taxon>Poaceae</taxon>
        <taxon>PACMAD clade</taxon>
        <taxon>Panicoideae</taxon>
        <taxon>Panicodae</taxon>
        <taxon>Paniceae</taxon>
        <taxon>Panicinae</taxon>
        <taxon>Panicum</taxon>
        <taxon>Panicum sect. Hiantes</taxon>
    </lineage>
</organism>
<name>A0A8T0MKW7_PANVG</name>
<sequence length="170" mass="19181">MLLQFFSHLRRSYPAERRPFLPTGRRTPPQVMAPLLGAADAAAWRHRRRRLAPPTPPYRGSAFSVLASRRAPPLPATALHPLLLPGFVSPTSRRRRKRRPESEPIAGHVPPRQGTDQQPHYHGTARRGHTSPTSITRSRSIPSHVSAFTRVKCEFFFPVNFFGKPCSTPR</sequence>
<dbReference type="Proteomes" id="UP000823388">
    <property type="component" value="Chromosome 9N"/>
</dbReference>
<feature type="region of interest" description="Disordered" evidence="1">
    <location>
        <begin position="85"/>
        <end position="140"/>
    </location>
</feature>
<gene>
    <name evidence="2" type="ORF">PVAP13_9NG388773</name>
</gene>